<keyword evidence="1 2" id="KW-0728">SH3 domain</keyword>
<reference evidence="7" key="1">
    <citation type="submission" date="2020-04" db="EMBL/GenBank/DDBJ databases">
        <title>Analysis of mating type loci in Filobasidium floriforme.</title>
        <authorList>
            <person name="Nowrousian M."/>
        </authorList>
    </citation>
    <scope>NUCLEOTIDE SEQUENCE</scope>
    <source>
        <strain evidence="7">CBS 6242</strain>
    </source>
</reference>
<dbReference type="PANTHER" id="PTHR24135">
    <property type="entry name" value="SH3 AND MULTIPLE ANKYRIN REPEAT DOMAINS PROTEIN"/>
    <property type="match status" value="1"/>
</dbReference>
<feature type="region of interest" description="Disordered" evidence="3">
    <location>
        <begin position="616"/>
        <end position="650"/>
    </location>
</feature>
<evidence type="ECO:0000259" key="4">
    <source>
        <dbReference type="PROSITE" id="PS50002"/>
    </source>
</evidence>
<feature type="domain" description="SAM" evidence="5">
    <location>
        <begin position="13"/>
        <end position="76"/>
    </location>
</feature>
<dbReference type="Gene3D" id="3.10.20.90">
    <property type="entry name" value="Phosphatidylinositol 3-kinase Catalytic Subunit, Chain A, domain 1"/>
    <property type="match status" value="1"/>
</dbReference>
<dbReference type="InterPro" id="IPR001452">
    <property type="entry name" value="SH3_domain"/>
</dbReference>
<dbReference type="SMART" id="SM00454">
    <property type="entry name" value="SAM"/>
    <property type="match status" value="1"/>
</dbReference>
<dbReference type="Gene3D" id="2.30.30.40">
    <property type="entry name" value="SH3 Domains"/>
    <property type="match status" value="2"/>
</dbReference>
<evidence type="ECO:0000259" key="6">
    <source>
        <dbReference type="PROSITE" id="PS50200"/>
    </source>
</evidence>
<evidence type="ECO:0000313" key="8">
    <source>
        <dbReference type="Proteomes" id="UP000812966"/>
    </source>
</evidence>
<dbReference type="PANTHER" id="PTHR24135:SF28">
    <property type="entry name" value="LD13733P"/>
    <property type="match status" value="1"/>
</dbReference>
<evidence type="ECO:0000256" key="3">
    <source>
        <dbReference type="SAM" id="MobiDB-lite"/>
    </source>
</evidence>
<sequence>MTDQKSTLSFLEWDEHDVKSWLSRQGFEQYAQLILDEGITGDALPYLDPPALQDLGIDKLGHRLSICKAIYNLKVELTMAAAEADPEDGLSSLDKALEDRLWDVIQEQNERIANLEREYRRLAAAVAGTSKVSQRLGSVVGVDGHGHSHSQSHTNNPSGLTLSSPNLGSSQASTPVPTGTSEHIQSLGVRTPASALLRSATTSHRTTPGTALAPTSAETPVSHVSGASHQDKQVISASAQKSAKDAAGAAAKSFRVTLEDPCFKVLPAALKKYNINDDWRMYAMFICYGDTGESKRCLSYDEMPLLLFQKLKESGQKPVFMLRHIKDIRSPTAIAASKQASRKGKLPAEGGANASNDSSKPGTSPTTATKSAGSDTRLHRPPVLQPISAKAKAAGTGSNAAGSGKTTPGSAGHGAFPDLPSPGLRGPLMGQAGEQTDGNREFKKIGYAVAIYPYAAEREDEFDVVIGTAFVILSKAKGWWVVQKDGEGTGDIVVDDSQSGWVPAGCLLETNRPIGPPATRVAGDLGALAKQPIPPSYIVSSSFQGVALMQYDAKGEDELSMRKDEQLRVFKRYAHWSYSVKETGERGWVPSWFVGKSAGGEAARLKRNTALMCNTQYTGKRGPEGSSSNSSGTAKAVEGLAGGESTRHDE</sequence>
<dbReference type="SUPFAM" id="SSF50044">
    <property type="entry name" value="SH3-domain"/>
    <property type="match status" value="2"/>
</dbReference>
<keyword evidence="8" id="KW-1185">Reference proteome</keyword>
<protein>
    <recommendedName>
        <fullName evidence="9">Protein kinase regulator</fullName>
    </recommendedName>
</protein>
<dbReference type="CDD" id="cd01786">
    <property type="entry name" value="RA_STE50"/>
    <property type="match status" value="1"/>
</dbReference>
<dbReference type="PROSITE" id="PS50200">
    <property type="entry name" value="RA"/>
    <property type="match status" value="1"/>
</dbReference>
<feature type="domain" description="SH3" evidence="4">
    <location>
        <begin position="540"/>
        <end position="599"/>
    </location>
</feature>
<name>A0A8K0NV43_9TREE</name>
<comment type="caution">
    <text evidence="7">The sequence shown here is derived from an EMBL/GenBank/DDBJ whole genome shotgun (WGS) entry which is preliminary data.</text>
</comment>
<organism evidence="7 8">
    <name type="scientific">Filobasidium floriforme</name>
    <dbReference type="NCBI Taxonomy" id="5210"/>
    <lineage>
        <taxon>Eukaryota</taxon>
        <taxon>Fungi</taxon>
        <taxon>Dikarya</taxon>
        <taxon>Basidiomycota</taxon>
        <taxon>Agaricomycotina</taxon>
        <taxon>Tremellomycetes</taxon>
        <taxon>Filobasidiales</taxon>
        <taxon>Filobasidiaceae</taxon>
        <taxon>Filobasidium</taxon>
    </lineage>
</organism>
<dbReference type="InterPro" id="IPR013761">
    <property type="entry name" value="SAM/pointed_sf"/>
</dbReference>
<dbReference type="GO" id="GO:0007165">
    <property type="term" value="P:signal transduction"/>
    <property type="evidence" value="ECO:0007669"/>
    <property type="project" value="InterPro"/>
</dbReference>
<dbReference type="Pfam" id="PF00018">
    <property type="entry name" value="SH3_1"/>
    <property type="match status" value="1"/>
</dbReference>
<dbReference type="SMART" id="SM00314">
    <property type="entry name" value="RA"/>
    <property type="match status" value="1"/>
</dbReference>
<dbReference type="InterPro" id="IPR051569">
    <property type="entry name" value="SHANK"/>
</dbReference>
<evidence type="ECO:0008006" key="9">
    <source>
        <dbReference type="Google" id="ProtNLM"/>
    </source>
</evidence>
<dbReference type="SMART" id="SM00326">
    <property type="entry name" value="SH3"/>
    <property type="match status" value="2"/>
</dbReference>
<evidence type="ECO:0000259" key="5">
    <source>
        <dbReference type="PROSITE" id="PS50105"/>
    </source>
</evidence>
<feature type="compositionally biased region" description="Polar residues" evidence="3">
    <location>
        <begin position="154"/>
        <end position="184"/>
    </location>
</feature>
<feature type="compositionally biased region" description="Polar residues" evidence="3">
    <location>
        <begin position="353"/>
        <end position="374"/>
    </location>
</feature>
<feature type="compositionally biased region" description="Polar residues" evidence="3">
    <location>
        <begin position="199"/>
        <end position="209"/>
    </location>
</feature>
<dbReference type="InterPro" id="IPR029071">
    <property type="entry name" value="Ubiquitin-like_domsf"/>
</dbReference>
<evidence type="ECO:0000256" key="1">
    <source>
        <dbReference type="ARBA" id="ARBA00022443"/>
    </source>
</evidence>
<feature type="region of interest" description="Disordered" evidence="3">
    <location>
        <begin position="333"/>
        <end position="437"/>
    </location>
</feature>
<dbReference type="AlphaFoldDB" id="A0A8K0NV43"/>
<accession>A0A8K0NV43</accession>
<dbReference type="Pfam" id="PF00788">
    <property type="entry name" value="RA"/>
    <property type="match status" value="1"/>
</dbReference>
<feature type="region of interest" description="Disordered" evidence="3">
    <location>
        <begin position="139"/>
        <end position="239"/>
    </location>
</feature>
<dbReference type="InterPro" id="IPR000159">
    <property type="entry name" value="RA_dom"/>
</dbReference>
<proteinExistence type="predicted"/>
<feature type="domain" description="SH3" evidence="4">
    <location>
        <begin position="443"/>
        <end position="512"/>
    </location>
</feature>
<dbReference type="SUPFAM" id="SSF47769">
    <property type="entry name" value="SAM/Pointed domain"/>
    <property type="match status" value="1"/>
</dbReference>
<dbReference type="Pfam" id="PF07647">
    <property type="entry name" value="SAM_2"/>
    <property type="match status" value="1"/>
</dbReference>
<feature type="compositionally biased region" description="Low complexity" evidence="3">
    <location>
        <begin position="388"/>
        <end position="407"/>
    </location>
</feature>
<dbReference type="SUPFAM" id="SSF54236">
    <property type="entry name" value="Ubiquitin-like"/>
    <property type="match status" value="1"/>
</dbReference>
<dbReference type="InterPro" id="IPR001660">
    <property type="entry name" value="SAM"/>
</dbReference>
<evidence type="ECO:0000256" key="2">
    <source>
        <dbReference type="PROSITE-ProRule" id="PRU00192"/>
    </source>
</evidence>
<dbReference type="Proteomes" id="UP000812966">
    <property type="component" value="Unassembled WGS sequence"/>
</dbReference>
<dbReference type="EMBL" id="JABELV010000016">
    <property type="protein sequence ID" value="KAG7567086.1"/>
    <property type="molecule type" value="Genomic_DNA"/>
</dbReference>
<gene>
    <name evidence="7" type="ORF">FFLO_01212</name>
</gene>
<dbReference type="PROSITE" id="PS50002">
    <property type="entry name" value="SH3"/>
    <property type="match status" value="2"/>
</dbReference>
<feature type="domain" description="Ras-associating" evidence="6">
    <location>
        <begin position="247"/>
        <end position="327"/>
    </location>
</feature>
<dbReference type="InterPro" id="IPR036028">
    <property type="entry name" value="SH3-like_dom_sf"/>
</dbReference>
<dbReference type="PROSITE" id="PS50105">
    <property type="entry name" value="SAM_DOMAIN"/>
    <property type="match status" value="1"/>
</dbReference>
<evidence type="ECO:0000313" key="7">
    <source>
        <dbReference type="EMBL" id="KAG7567086.1"/>
    </source>
</evidence>
<dbReference type="Gene3D" id="1.10.150.50">
    <property type="entry name" value="Transcription Factor, Ets-1"/>
    <property type="match status" value="1"/>
</dbReference>